<dbReference type="RefSeq" id="WP_163283981.1">
    <property type="nucleotide sequence ID" value="NZ_JAAGVY010000008.1"/>
</dbReference>
<keyword evidence="3" id="KW-1185">Reference proteome</keyword>
<accession>A0A7K3WN95</accession>
<comment type="caution">
    <text evidence="2">The sequence shown here is derived from an EMBL/GenBank/DDBJ whole genome shotgun (WGS) entry which is preliminary data.</text>
</comment>
<feature type="signal peptide" evidence="1">
    <location>
        <begin position="1"/>
        <end position="19"/>
    </location>
</feature>
<protein>
    <recommendedName>
        <fullName evidence="4">Porin family protein</fullName>
    </recommendedName>
</protein>
<evidence type="ECO:0000256" key="1">
    <source>
        <dbReference type="SAM" id="SignalP"/>
    </source>
</evidence>
<evidence type="ECO:0008006" key="4">
    <source>
        <dbReference type="Google" id="ProtNLM"/>
    </source>
</evidence>
<name>A0A7K3WN95_9FLAO</name>
<dbReference type="EMBL" id="JAAGVY010000008">
    <property type="protein sequence ID" value="NEN23106.1"/>
    <property type="molecule type" value="Genomic_DNA"/>
</dbReference>
<organism evidence="2 3">
    <name type="scientific">Cryomorpha ignava</name>
    <dbReference type="NCBI Taxonomy" id="101383"/>
    <lineage>
        <taxon>Bacteria</taxon>
        <taxon>Pseudomonadati</taxon>
        <taxon>Bacteroidota</taxon>
        <taxon>Flavobacteriia</taxon>
        <taxon>Flavobacteriales</taxon>
        <taxon>Cryomorphaceae</taxon>
        <taxon>Cryomorpha</taxon>
    </lineage>
</organism>
<proteinExistence type="predicted"/>
<dbReference type="AlphaFoldDB" id="A0A7K3WN95"/>
<gene>
    <name evidence="2" type="ORF">G3O08_06295</name>
</gene>
<keyword evidence="1" id="KW-0732">Signal</keyword>
<reference evidence="2 3" key="1">
    <citation type="submission" date="2020-02" db="EMBL/GenBank/DDBJ databases">
        <title>Out from the shadows clarifying the taxonomy of the family Cryomorphaceae and related taxa by utilizing the GTDB taxonomic framework.</title>
        <authorList>
            <person name="Bowman J.P."/>
        </authorList>
    </citation>
    <scope>NUCLEOTIDE SEQUENCE [LARGE SCALE GENOMIC DNA]</scope>
    <source>
        <strain evidence="2 3">QSSC 1-22</strain>
    </source>
</reference>
<feature type="chain" id="PRO_5029455161" description="Porin family protein" evidence="1">
    <location>
        <begin position="20"/>
        <end position="162"/>
    </location>
</feature>
<sequence>MKKIFVFFVFATLGVSAFAQSPIGADGKQFNFGLGLYGSGIPVYAGLDFGVHPDITVGPQIGLDLNLDYLSISGRGDYHFNTILDIPRDWDFYAGLNIGFAIGFEDDHDHGIHNKNHDHVSGLDLGFQIGGRYYWNSSWGINLELGGGNNLNGGRFGLSKRF</sequence>
<dbReference type="Proteomes" id="UP000486602">
    <property type="component" value="Unassembled WGS sequence"/>
</dbReference>
<evidence type="ECO:0000313" key="2">
    <source>
        <dbReference type="EMBL" id="NEN23106.1"/>
    </source>
</evidence>
<evidence type="ECO:0000313" key="3">
    <source>
        <dbReference type="Proteomes" id="UP000486602"/>
    </source>
</evidence>